<accession>Q6IL39</accession>
<protein>
    <submittedName>
        <fullName evidence="2">HDC10481</fullName>
    </submittedName>
</protein>
<gene>
    <name evidence="2" type="ORF">HDC10481</name>
</gene>
<feature type="region of interest" description="Disordered" evidence="1">
    <location>
        <begin position="44"/>
        <end position="86"/>
    </location>
</feature>
<name>Q6IL39_DROME</name>
<dbReference type="EMBL" id="BK002177">
    <property type="protein sequence ID" value="DAA03022.1"/>
    <property type="molecule type" value="Genomic_DNA"/>
</dbReference>
<sequence length="110" mass="12118">MCSYITTSPDDITGSWETRKRQFGEGVSWGVSVLEFQTDDSNARIYTHGSGENAPKSGPPKGNRKQWCSPGTKEKGNAMRGKRANAGDVETQLFGQMRSQWLAKAQAAYE</sequence>
<dbReference type="AlphaFoldDB" id="Q6IL39"/>
<reference evidence="2" key="1">
    <citation type="journal article" date="2003" name="Genome Biol.">
        <title>An integrated gene annotation and transcriptional profiling approach towards the full gene content of the Drosophila genome.</title>
        <authorList>
            <person name="Hild M."/>
            <person name="Beckmann B."/>
            <person name="Haas S.A."/>
            <person name="Koch B."/>
            <person name="Solovyev V."/>
            <person name="Busold C."/>
            <person name="Fellenberg K."/>
            <person name="Boutros M."/>
            <person name="Vingron M."/>
            <person name="Sauer F."/>
            <person name="Hoheisel J.D."/>
            <person name="Paro R."/>
        </authorList>
    </citation>
    <scope>NUCLEOTIDE SEQUENCE</scope>
</reference>
<evidence type="ECO:0000313" key="2">
    <source>
        <dbReference type="EMBL" id="DAA03022.1"/>
    </source>
</evidence>
<organism evidence="2">
    <name type="scientific">Drosophila melanogaster</name>
    <name type="common">Fruit fly</name>
    <dbReference type="NCBI Taxonomy" id="7227"/>
    <lineage>
        <taxon>Eukaryota</taxon>
        <taxon>Metazoa</taxon>
        <taxon>Ecdysozoa</taxon>
        <taxon>Arthropoda</taxon>
        <taxon>Hexapoda</taxon>
        <taxon>Insecta</taxon>
        <taxon>Pterygota</taxon>
        <taxon>Neoptera</taxon>
        <taxon>Endopterygota</taxon>
        <taxon>Diptera</taxon>
        <taxon>Brachycera</taxon>
        <taxon>Muscomorpha</taxon>
        <taxon>Ephydroidea</taxon>
        <taxon>Drosophilidae</taxon>
        <taxon>Drosophila</taxon>
        <taxon>Sophophora</taxon>
    </lineage>
</organism>
<proteinExistence type="predicted"/>
<evidence type="ECO:0000256" key="1">
    <source>
        <dbReference type="SAM" id="MobiDB-lite"/>
    </source>
</evidence>